<sequence length="135" mass="15052">MTSRLLSQAAAHTSSTDQALRHQPAVRRVLSEPTCQQEVRTAARRILRPGEQRHPPAVQRAASAGCGAEHPSLPPALRPFVCSTLLSRRGGKALPLSKCSDQSPRAPVGLRRWSLSPYRLCCLRWLWENQALHRY</sequence>
<protein>
    <submittedName>
        <fullName evidence="2">Uncharacterized protein</fullName>
    </submittedName>
</protein>
<feature type="region of interest" description="Disordered" evidence="1">
    <location>
        <begin position="1"/>
        <end position="22"/>
    </location>
</feature>
<dbReference type="EMBL" id="WKFB01000458">
    <property type="protein sequence ID" value="KAF6722358.1"/>
    <property type="molecule type" value="Genomic_DNA"/>
</dbReference>
<dbReference type="Proteomes" id="UP000646548">
    <property type="component" value="Unassembled WGS sequence"/>
</dbReference>
<evidence type="ECO:0000313" key="3">
    <source>
        <dbReference type="Proteomes" id="UP000646548"/>
    </source>
</evidence>
<reference evidence="2" key="1">
    <citation type="journal article" name="BMC Genomics">
        <title>Long-read sequencing and de novo genome assembly of marine medaka (Oryzias melastigma).</title>
        <authorList>
            <person name="Liang P."/>
            <person name="Saqib H.S.A."/>
            <person name="Ni X."/>
            <person name="Shen Y."/>
        </authorList>
    </citation>
    <scope>NUCLEOTIDE SEQUENCE</scope>
    <source>
        <strain evidence="2">Bigg-433</strain>
    </source>
</reference>
<evidence type="ECO:0000313" key="2">
    <source>
        <dbReference type="EMBL" id="KAF6722358.1"/>
    </source>
</evidence>
<dbReference type="AlphaFoldDB" id="A0A834C5F5"/>
<proteinExistence type="predicted"/>
<evidence type="ECO:0000256" key="1">
    <source>
        <dbReference type="SAM" id="MobiDB-lite"/>
    </source>
</evidence>
<feature type="compositionally biased region" description="Polar residues" evidence="1">
    <location>
        <begin position="1"/>
        <end position="18"/>
    </location>
</feature>
<name>A0A834C5F5_ORYME</name>
<organism evidence="2 3">
    <name type="scientific">Oryzias melastigma</name>
    <name type="common">Marine medaka</name>
    <dbReference type="NCBI Taxonomy" id="30732"/>
    <lineage>
        <taxon>Eukaryota</taxon>
        <taxon>Metazoa</taxon>
        <taxon>Chordata</taxon>
        <taxon>Craniata</taxon>
        <taxon>Vertebrata</taxon>
        <taxon>Euteleostomi</taxon>
        <taxon>Actinopterygii</taxon>
        <taxon>Neopterygii</taxon>
        <taxon>Teleostei</taxon>
        <taxon>Neoteleostei</taxon>
        <taxon>Acanthomorphata</taxon>
        <taxon>Ovalentaria</taxon>
        <taxon>Atherinomorphae</taxon>
        <taxon>Beloniformes</taxon>
        <taxon>Adrianichthyidae</taxon>
        <taxon>Oryziinae</taxon>
        <taxon>Oryzias</taxon>
    </lineage>
</organism>
<comment type="caution">
    <text evidence="2">The sequence shown here is derived from an EMBL/GenBank/DDBJ whole genome shotgun (WGS) entry which is preliminary data.</text>
</comment>
<accession>A0A834C5F5</accession>
<gene>
    <name evidence="2" type="ORF">FQA47_020315</name>
</gene>